<dbReference type="AlphaFoldDB" id="A0A0G4IJ48"/>
<evidence type="ECO:0000256" key="1">
    <source>
        <dbReference type="SAM" id="Phobius"/>
    </source>
</evidence>
<feature type="transmembrane region" description="Helical" evidence="1">
    <location>
        <begin position="268"/>
        <end position="289"/>
    </location>
</feature>
<keyword evidence="3" id="KW-0496">Mitochondrion</keyword>
<feature type="transmembrane region" description="Helical" evidence="1">
    <location>
        <begin position="143"/>
        <end position="161"/>
    </location>
</feature>
<dbReference type="EMBL" id="CDSF01000013">
    <property type="protein sequence ID" value="CEO95194.1"/>
    <property type="molecule type" value="Genomic_DNA"/>
</dbReference>
<dbReference type="PANTHER" id="PTHR33979:SF2">
    <property type="entry name" value="PEPTIDASE M50B-LIKE-DOMAIN-CONTAINING PROTEIN"/>
    <property type="match status" value="1"/>
</dbReference>
<dbReference type="STRING" id="37360.A0A0G4IJ48"/>
<keyword evidence="1" id="KW-0812">Transmembrane</keyword>
<evidence type="ECO:0000313" key="4">
    <source>
        <dbReference type="Proteomes" id="UP000039324"/>
    </source>
</evidence>
<dbReference type="InterPro" id="IPR049500">
    <property type="entry name" value="Peptidase_M50B-like"/>
</dbReference>
<feature type="transmembrane region" description="Helical" evidence="1">
    <location>
        <begin position="73"/>
        <end position="92"/>
    </location>
</feature>
<reference evidence="2 4" key="1">
    <citation type="submission" date="2015-02" db="EMBL/GenBank/DDBJ databases">
        <authorList>
            <person name="Chooi Y.-H."/>
        </authorList>
    </citation>
    <scope>NUCLEOTIDE SEQUENCE [LARGE SCALE GENOMIC DNA]</scope>
    <source>
        <strain evidence="2">E3</strain>
    </source>
</reference>
<feature type="transmembrane region" description="Helical" evidence="1">
    <location>
        <begin position="167"/>
        <end position="187"/>
    </location>
</feature>
<keyword evidence="1" id="KW-0472">Membrane</keyword>
<evidence type="ECO:0000313" key="3">
    <source>
        <dbReference type="EMBL" id="SPQ96356.1"/>
    </source>
</evidence>
<dbReference type="PANTHER" id="PTHR33979">
    <property type="entry name" value="OS02G0221600 PROTEIN"/>
    <property type="match status" value="1"/>
</dbReference>
<proteinExistence type="predicted"/>
<sequence length="304" mass="32547">MTGSSARYNVAVPVPIDISGRPVPFRIGVSHPPPWSGTGPNPPSPTLTHTHFAVTGMGSPNWALTGCCQESQWLFLGGIAAFSVVDLVLWRFTIMRPFKLLAVLVHEMCHAIACWMTCGKVSGMEIGLDEGGVTKYRGGWRSLITPAGYIGGAFWGAAAVLSCTNLTASYVASCLFLVGLLVALAKARNGIMRFLSLLFIVILGGSLALAFLHILRIVPLLNLFLGVFLCVFSIYDIYDDTIRRTVAQSDASTCSSLYPCLPAKAWGLLWALVGLFFVGSSVYIGLVLLDASPADSALWPSMNV</sequence>
<dbReference type="Proteomes" id="UP000039324">
    <property type="component" value="Unassembled WGS sequence"/>
</dbReference>
<keyword evidence="4" id="KW-1185">Reference proteome</keyword>
<reference evidence="3 5" key="2">
    <citation type="submission" date="2018-03" db="EMBL/GenBank/DDBJ databases">
        <authorList>
            <person name="Fogelqvist J."/>
        </authorList>
    </citation>
    <scope>NUCLEOTIDE SEQUENCE [LARGE SCALE GENOMIC DNA]</scope>
</reference>
<name>A0A0G4IJ48_PLABS</name>
<accession>A0A0G4IJ48</accession>
<dbReference type="OMA" id="WYCLFVG"/>
<protein>
    <submittedName>
        <fullName evidence="2">Uncharacterized protein</fullName>
    </submittedName>
</protein>
<evidence type="ECO:0000313" key="2">
    <source>
        <dbReference type="EMBL" id="CEO95194.1"/>
    </source>
</evidence>
<evidence type="ECO:0000313" key="5">
    <source>
        <dbReference type="Proteomes" id="UP000290189"/>
    </source>
</evidence>
<dbReference type="EMBL" id="OVEO01000005">
    <property type="protein sequence ID" value="SPQ96356.1"/>
    <property type="molecule type" value="Genomic_DNA"/>
</dbReference>
<organism evidence="2 4">
    <name type="scientific">Plasmodiophora brassicae</name>
    <name type="common">Clubroot disease agent</name>
    <dbReference type="NCBI Taxonomy" id="37360"/>
    <lineage>
        <taxon>Eukaryota</taxon>
        <taxon>Sar</taxon>
        <taxon>Rhizaria</taxon>
        <taxon>Endomyxa</taxon>
        <taxon>Phytomyxea</taxon>
        <taxon>Plasmodiophorida</taxon>
        <taxon>Plasmodiophoridae</taxon>
        <taxon>Plasmodiophora</taxon>
    </lineage>
</organism>
<feature type="transmembrane region" description="Helical" evidence="1">
    <location>
        <begin position="194"/>
        <end position="214"/>
    </location>
</feature>
<gene>
    <name evidence="2" type="ORF">PBRA_003960</name>
    <name evidence="3" type="ORF">PLBR_LOCUS3571</name>
</gene>
<feature type="transmembrane region" description="Helical" evidence="1">
    <location>
        <begin position="220"/>
        <end position="238"/>
    </location>
</feature>
<dbReference type="OrthoDB" id="40823at2759"/>
<dbReference type="Pfam" id="PF13398">
    <property type="entry name" value="Peptidase_M50B"/>
    <property type="match status" value="1"/>
</dbReference>
<dbReference type="Proteomes" id="UP000290189">
    <property type="component" value="Unassembled WGS sequence"/>
</dbReference>
<keyword evidence="1" id="KW-1133">Transmembrane helix</keyword>
<geneLocation type="mitochondrion" evidence="3"/>